<dbReference type="KEGG" id="sla:SERLADRAFT_399679"/>
<dbReference type="Gene3D" id="3.10.450.30">
    <property type="entry name" value="Microbial ribonucleases"/>
    <property type="match status" value="1"/>
</dbReference>
<dbReference type="EMBL" id="GL945440">
    <property type="protein sequence ID" value="EGO20617.1"/>
    <property type="molecule type" value="Genomic_DNA"/>
</dbReference>
<protein>
    <submittedName>
        <fullName evidence="3">Uncharacterized protein</fullName>
    </submittedName>
</protein>
<dbReference type="HOGENOM" id="CLU_2074561_0_0_1"/>
<dbReference type="AlphaFoldDB" id="F8P860"/>
<dbReference type="OrthoDB" id="5425539at2759"/>
<keyword evidence="2" id="KW-0378">Hydrolase</keyword>
<dbReference type="GO" id="GO:0004521">
    <property type="term" value="F:RNA endonuclease activity"/>
    <property type="evidence" value="ECO:0007669"/>
    <property type="project" value="InterPro"/>
</dbReference>
<reference evidence="3" key="1">
    <citation type="submission" date="2011-04" db="EMBL/GenBank/DDBJ databases">
        <title>Evolution of plant cell wall degrading machinery underlies the functional diversity of forest fungi.</title>
        <authorList>
            <consortium name="US DOE Joint Genome Institute (JGI-PGF)"/>
            <person name="Eastwood D.C."/>
            <person name="Floudas D."/>
            <person name="Binder M."/>
            <person name="Majcherczyk A."/>
            <person name="Schneider P."/>
            <person name="Aerts A."/>
            <person name="Asiegbu F.O."/>
            <person name="Baker S.E."/>
            <person name="Barry K."/>
            <person name="Bendiksby M."/>
            <person name="Blumentritt M."/>
            <person name="Coutinho P.M."/>
            <person name="Cullen D."/>
            <person name="Cullen D."/>
            <person name="Gathman A."/>
            <person name="Goodell B."/>
            <person name="Henrissat B."/>
            <person name="Ihrmark K."/>
            <person name="Kauserud H."/>
            <person name="Kohler A."/>
            <person name="LaButti K."/>
            <person name="Lapidus A."/>
            <person name="Lavin J.L."/>
            <person name="Lee Y.-H."/>
            <person name="Lindquist E."/>
            <person name="Lilly W."/>
            <person name="Lucas S."/>
            <person name="Morin E."/>
            <person name="Murat C."/>
            <person name="Oguiza J.A."/>
            <person name="Park J."/>
            <person name="Pisabarro A.G."/>
            <person name="Riley R."/>
            <person name="Rosling A."/>
            <person name="Salamov A."/>
            <person name="Schmidt O."/>
            <person name="Schmutz J."/>
            <person name="Skrede I."/>
            <person name="Stenlid J."/>
            <person name="Wiebenga A."/>
            <person name="Xie X."/>
            <person name="Kues U."/>
            <person name="Hibbett D.S."/>
            <person name="Hoffmeister D."/>
            <person name="Hogberg N."/>
            <person name="Martin F."/>
            <person name="Grigoriev I.V."/>
            <person name="Watkinson S.C."/>
        </authorList>
    </citation>
    <scope>NUCLEOTIDE SEQUENCE</scope>
    <source>
        <strain evidence="3">S7.9</strain>
    </source>
</reference>
<dbReference type="GeneID" id="18811967"/>
<sequence>MGTAVTTAPDPTRTLYPHIFHNYGGRITYASGCPTSATVVEFPMWSNPAQPGADTNRVLYGYNNFEFCGCITHLGAANPGGFIQCRYPVPVVAQADEENDDQVDNGGYVDQNQVPLIV</sequence>
<evidence type="ECO:0000256" key="1">
    <source>
        <dbReference type="ARBA" id="ARBA00022722"/>
    </source>
</evidence>
<dbReference type="GO" id="GO:0016787">
    <property type="term" value="F:hydrolase activity"/>
    <property type="evidence" value="ECO:0007669"/>
    <property type="project" value="UniProtKB-KW"/>
</dbReference>
<dbReference type="InterPro" id="IPR016191">
    <property type="entry name" value="Ribonuclease/ribotoxin"/>
</dbReference>
<proteinExistence type="predicted"/>
<dbReference type="Pfam" id="PF00545">
    <property type="entry name" value="Ribonuclease"/>
    <property type="match status" value="1"/>
</dbReference>
<dbReference type="Proteomes" id="UP000008064">
    <property type="component" value="Unassembled WGS sequence"/>
</dbReference>
<dbReference type="SUPFAM" id="SSF53933">
    <property type="entry name" value="Microbial ribonucleases"/>
    <property type="match status" value="1"/>
</dbReference>
<accession>F8P860</accession>
<name>F8P860_SERL9</name>
<evidence type="ECO:0000256" key="2">
    <source>
        <dbReference type="ARBA" id="ARBA00022801"/>
    </source>
</evidence>
<dbReference type="GO" id="GO:0003723">
    <property type="term" value="F:RNA binding"/>
    <property type="evidence" value="ECO:0007669"/>
    <property type="project" value="InterPro"/>
</dbReference>
<evidence type="ECO:0000313" key="3">
    <source>
        <dbReference type="EMBL" id="EGO20617.1"/>
    </source>
</evidence>
<gene>
    <name evidence="3" type="ORF">SERLADRAFT_399679</name>
</gene>
<dbReference type="InterPro" id="IPR000026">
    <property type="entry name" value="N1-like"/>
</dbReference>
<dbReference type="RefSeq" id="XP_007322583.1">
    <property type="nucleotide sequence ID" value="XM_007322521.1"/>
</dbReference>
<organism>
    <name type="scientific">Serpula lacrymans var. lacrymans (strain S7.9)</name>
    <name type="common">Dry rot fungus</name>
    <dbReference type="NCBI Taxonomy" id="578457"/>
    <lineage>
        <taxon>Eukaryota</taxon>
        <taxon>Fungi</taxon>
        <taxon>Dikarya</taxon>
        <taxon>Basidiomycota</taxon>
        <taxon>Agaricomycotina</taxon>
        <taxon>Agaricomycetes</taxon>
        <taxon>Agaricomycetidae</taxon>
        <taxon>Boletales</taxon>
        <taxon>Coniophorineae</taxon>
        <taxon>Serpulaceae</taxon>
        <taxon>Serpula</taxon>
    </lineage>
</organism>
<keyword evidence="1" id="KW-0540">Nuclease</keyword>